<protein>
    <recommendedName>
        <fullName evidence="3">SGNH hydrolase-type esterase domain-containing protein</fullName>
    </recommendedName>
</protein>
<keyword evidence="2" id="KW-1185">Reference proteome</keyword>
<name>A0ABV5H498_9FLAO</name>
<proteinExistence type="predicted"/>
<organism evidence="1 2">
    <name type="scientific">Algibacter miyuki</name>
    <dbReference type="NCBI Taxonomy" id="1306933"/>
    <lineage>
        <taxon>Bacteria</taxon>
        <taxon>Pseudomonadati</taxon>
        <taxon>Bacteroidota</taxon>
        <taxon>Flavobacteriia</taxon>
        <taxon>Flavobacteriales</taxon>
        <taxon>Flavobacteriaceae</taxon>
        <taxon>Algibacter</taxon>
    </lineage>
</organism>
<evidence type="ECO:0008006" key="3">
    <source>
        <dbReference type="Google" id="ProtNLM"/>
    </source>
</evidence>
<evidence type="ECO:0000313" key="2">
    <source>
        <dbReference type="Proteomes" id="UP001589590"/>
    </source>
</evidence>
<dbReference type="RefSeq" id="WP_290270590.1">
    <property type="nucleotide sequence ID" value="NZ_JAUFQP010000010.1"/>
</dbReference>
<comment type="caution">
    <text evidence="1">The sequence shown here is derived from an EMBL/GenBank/DDBJ whole genome shotgun (WGS) entry which is preliminary data.</text>
</comment>
<evidence type="ECO:0000313" key="1">
    <source>
        <dbReference type="EMBL" id="MFB9106539.1"/>
    </source>
</evidence>
<dbReference type="EMBL" id="JBHMFA010000017">
    <property type="protein sequence ID" value="MFB9106539.1"/>
    <property type="molecule type" value="Genomic_DNA"/>
</dbReference>
<gene>
    <name evidence="1" type="ORF">ACFFU1_16645</name>
</gene>
<dbReference type="Proteomes" id="UP001589590">
    <property type="component" value="Unassembled WGS sequence"/>
</dbReference>
<sequence>MSVFPLNISSKEDHPDKIAKVQSVDVKYFETAEEINKKTAAIQENHNAIVALSKGTGERYDSLAIAMATSPLPEDNTPFVISAEPGANGQYIFDSSQAEGYYLIEEFISKAADGDELEGSTKYFNGEQTITQIRKDFNLVSLYTNEATQSTNNYIASGGGLTKSVVGDVVNMFVDSGTGWKYFFFNMDNYWLANHQYYVVFQVSVNTFDPGIDGNFMPTIQAKTTTSVTIGLAEEMSSVLEGETGYIKSLLTLDETLPNNTSKTLLCQFANFTDGQVADIDFENVLIVDLGEVGSADLISYNQMDEYFEAYGFQKELKAIDMPVVGKSSSSETADSTLNDIQGFGDSLMAQNYVSLIPDRNTSINGYGGQKSYYIRDKFLSYVDKTKTQIICVGRNNLLESGYIINDINTMVQYLGTSNFLVLTTQNGGYTGEFKSDTGTGSKYDAILETERRLSSIYQDRFFNQRKAMIESYDFGGIKLTSSFVQPALNSNVQIEVGSAHIGSPNQIAGTTFLNTQNSNDTTKWPSYANKITIGTLYEYDVYEIVSVDSDTLMTVKLIENNTSFTPNAIVDNPIDPTSGSTSIMYLNICQLMDVYMWEGDVVQSTLRSDGVHMSAVGKQLCADLVSKKLKSLGI</sequence>
<accession>A0ABV5H498</accession>
<reference evidence="1 2" key="1">
    <citation type="submission" date="2024-09" db="EMBL/GenBank/DDBJ databases">
        <authorList>
            <person name="Sun Q."/>
            <person name="Mori K."/>
        </authorList>
    </citation>
    <scope>NUCLEOTIDE SEQUENCE [LARGE SCALE GENOMIC DNA]</scope>
    <source>
        <strain evidence="1 2">CECT 8300</strain>
    </source>
</reference>